<dbReference type="PANTHER" id="PTHR47926">
    <property type="entry name" value="PENTATRICOPEPTIDE REPEAT-CONTAINING PROTEIN"/>
    <property type="match status" value="1"/>
</dbReference>
<dbReference type="GO" id="GO:0009451">
    <property type="term" value="P:RNA modification"/>
    <property type="evidence" value="ECO:0007669"/>
    <property type="project" value="InterPro"/>
</dbReference>
<gene>
    <name evidence="3" type="ORF">HPP92_024108</name>
</gene>
<comment type="caution">
    <text evidence="3">The sequence shown here is derived from an EMBL/GenBank/DDBJ whole genome shotgun (WGS) entry which is preliminary data.</text>
</comment>
<dbReference type="InterPro" id="IPR011990">
    <property type="entry name" value="TPR-like_helical_dom_sf"/>
</dbReference>
<dbReference type="InterPro" id="IPR046960">
    <property type="entry name" value="PPR_At4g14850-like_plant"/>
</dbReference>
<evidence type="ECO:0000313" key="3">
    <source>
        <dbReference type="EMBL" id="KAG0454816.1"/>
    </source>
</evidence>
<evidence type="ECO:0008006" key="5">
    <source>
        <dbReference type="Google" id="ProtNLM"/>
    </source>
</evidence>
<evidence type="ECO:0000256" key="1">
    <source>
        <dbReference type="ARBA" id="ARBA00022737"/>
    </source>
</evidence>
<dbReference type="PROSITE" id="PS51375">
    <property type="entry name" value="PPR"/>
    <property type="match status" value="1"/>
</dbReference>
<organism evidence="3 4">
    <name type="scientific">Vanilla planifolia</name>
    <name type="common">Vanilla</name>
    <dbReference type="NCBI Taxonomy" id="51239"/>
    <lineage>
        <taxon>Eukaryota</taxon>
        <taxon>Viridiplantae</taxon>
        <taxon>Streptophyta</taxon>
        <taxon>Embryophyta</taxon>
        <taxon>Tracheophyta</taxon>
        <taxon>Spermatophyta</taxon>
        <taxon>Magnoliopsida</taxon>
        <taxon>Liliopsida</taxon>
        <taxon>Asparagales</taxon>
        <taxon>Orchidaceae</taxon>
        <taxon>Vanilloideae</taxon>
        <taxon>Vanilleae</taxon>
        <taxon>Vanilla</taxon>
    </lineage>
</organism>
<dbReference type="FunFam" id="1.25.40.10:FF:000344">
    <property type="entry name" value="Pentatricopeptide repeat-containing protein"/>
    <property type="match status" value="1"/>
</dbReference>
<dbReference type="Pfam" id="PF13041">
    <property type="entry name" value="PPR_2"/>
    <property type="match status" value="1"/>
</dbReference>
<dbReference type="Proteomes" id="UP000636800">
    <property type="component" value="Chromosome 13"/>
</dbReference>
<dbReference type="AlphaFoldDB" id="A0A835PMA1"/>
<evidence type="ECO:0000256" key="2">
    <source>
        <dbReference type="PROSITE-ProRule" id="PRU00708"/>
    </source>
</evidence>
<dbReference type="GO" id="GO:0003723">
    <property type="term" value="F:RNA binding"/>
    <property type="evidence" value="ECO:0007669"/>
    <property type="project" value="InterPro"/>
</dbReference>
<keyword evidence="1" id="KW-0677">Repeat</keyword>
<dbReference type="EMBL" id="JADCNL010000013">
    <property type="protein sequence ID" value="KAG0454816.1"/>
    <property type="molecule type" value="Genomic_DNA"/>
</dbReference>
<dbReference type="Gene3D" id="1.25.40.10">
    <property type="entry name" value="Tetratricopeptide repeat domain"/>
    <property type="match status" value="3"/>
</dbReference>
<name>A0A835PMA1_VANPL</name>
<protein>
    <recommendedName>
        <fullName evidence="5">Pentatricopeptide repeat-containing protein</fullName>
    </recommendedName>
</protein>
<dbReference type="Pfam" id="PF01535">
    <property type="entry name" value="PPR"/>
    <property type="match status" value="3"/>
</dbReference>
<dbReference type="OrthoDB" id="1716100at2759"/>
<dbReference type="FunFam" id="1.25.40.10:FF:000397">
    <property type="entry name" value="Pentatricopeptide repeat-containing protein At2g40720"/>
    <property type="match status" value="1"/>
</dbReference>
<evidence type="ECO:0000313" key="4">
    <source>
        <dbReference type="Proteomes" id="UP000636800"/>
    </source>
</evidence>
<reference evidence="3 4" key="1">
    <citation type="journal article" date="2020" name="Nat. Food">
        <title>A phased Vanilla planifolia genome enables genetic improvement of flavour and production.</title>
        <authorList>
            <person name="Hasing T."/>
            <person name="Tang H."/>
            <person name="Brym M."/>
            <person name="Khazi F."/>
            <person name="Huang T."/>
            <person name="Chambers A.H."/>
        </authorList>
    </citation>
    <scope>NUCLEOTIDE SEQUENCE [LARGE SCALE GENOMIC DNA]</scope>
    <source>
        <tissue evidence="3">Leaf</tissue>
    </source>
</reference>
<dbReference type="NCBIfam" id="TIGR00756">
    <property type="entry name" value="PPR"/>
    <property type="match status" value="1"/>
</dbReference>
<sequence>MEEDGSALEPCSYAYAVVLKSCIIGGEPYMGKAVHCHSLKRGKRLDLFCRNILLDLYVKLGLLVCANMLFEEMPDRNMVSFVSLIQGHMKCGNYADASKLFFGLYREGHELNHFVFTTALKLFALMDLPEFGQCLHASIYEALLLFSEMMQSGFLPNNYTLSSLLKASVSLSSLKLGKSIHGCAIKCFYESDDYVGGALLDMYAKCGDIEDARLVFDKVSDCGVILWSFMIARYAQSDRNSEALDLFQRMTKSSIVPNEYSFSSILQACANINNLSLGEQVHGHVIKLGLESEIFVANALMDVYAKCCDLDALTKIFSMLCLKNDVSWNTMIVGHVQSGFAEYALQLFRQIAFLI</sequence>
<feature type="repeat" description="PPR" evidence="2">
    <location>
        <begin position="223"/>
        <end position="257"/>
    </location>
</feature>
<dbReference type="InterPro" id="IPR002885">
    <property type="entry name" value="PPR_rpt"/>
</dbReference>
<keyword evidence="4" id="KW-1185">Reference proteome</keyword>
<proteinExistence type="predicted"/>
<accession>A0A835PMA1</accession>